<feature type="domain" description="HTH arsR-type" evidence="4">
    <location>
        <begin position="1"/>
        <end position="92"/>
    </location>
</feature>
<evidence type="ECO:0000256" key="1">
    <source>
        <dbReference type="ARBA" id="ARBA00023015"/>
    </source>
</evidence>
<dbReference type="GO" id="GO:0003677">
    <property type="term" value="F:DNA binding"/>
    <property type="evidence" value="ECO:0007669"/>
    <property type="project" value="UniProtKB-KW"/>
</dbReference>
<dbReference type="RefSeq" id="WP_040372706.1">
    <property type="nucleotide sequence ID" value="NZ_CP068053.1"/>
</dbReference>
<dbReference type="InterPro" id="IPR036390">
    <property type="entry name" value="WH_DNA-bd_sf"/>
</dbReference>
<dbReference type="GO" id="GO:0003700">
    <property type="term" value="F:DNA-binding transcription factor activity"/>
    <property type="evidence" value="ECO:0007669"/>
    <property type="project" value="InterPro"/>
</dbReference>
<evidence type="ECO:0000259" key="4">
    <source>
        <dbReference type="PROSITE" id="PS50987"/>
    </source>
</evidence>
<dbReference type="Gene3D" id="1.10.10.10">
    <property type="entry name" value="Winged helix-like DNA-binding domain superfamily/Winged helix DNA-binding domain"/>
    <property type="match status" value="1"/>
</dbReference>
<name>A0A974NM46_PERPY</name>
<sequence>MQLNKLIAFHKTVGDATRIRILSLLAAGPKNGQALAGILSLSPPTISHHLAKLKEINLVTDRRNKNTIYFHLNESVLHQYSQSLPKLIIGKDNPMTMDNSLQLEHRKIVDNFFSDGMLKTIPAQRKKKMIVLYHMAAGLKMGRKYTEKEINDYITQFHPDYATIRREFIVSRIMHRENAIYELNPRELWDEIVES</sequence>
<dbReference type="SUPFAM" id="SSF46785">
    <property type="entry name" value="Winged helix' DNA-binding domain"/>
    <property type="match status" value="1"/>
</dbReference>
<keyword evidence="6" id="KW-1185">Reference proteome</keyword>
<dbReference type="InterPro" id="IPR011991">
    <property type="entry name" value="ArsR-like_HTH"/>
</dbReference>
<evidence type="ECO:0000313" key="6">
    <source>
        <dbReference type="Proteomes" id="UP000595254"/>
    </source>
</evidence>
<keyword evidence="3" id="KW-0804">Transcription</keyword>
<dbReference type="PANTHER" id="PTHR33154:SF18">
    <property type="entry name" value="ARSENICAL RESISTANCE OPERON REPRESSOR"/>
    <property type="match status" value="1"/>
</dbReference>
<dbReference type="NCBIfam" id="NF033788">
    <property type="entry name" value="HTH_metalloreg"/>
    <property type="match status" value="1"/>
</dbReference>
<dbReference type="PROSITE" id="PS50987">
    <property type="entry name" value="HTH_ARSR_2"/>
    <property type="match status" value="1"/>
</dbReference>
<organism evidence="5 6">
    <name type="scientific">Peribacillus psychrosaccharolyticus</name>
    <name type="common">Bacillus psychrosaccharolyticus</name>
    <dbReference type="NCBI Taxonomy" id="1407"/>
    <lineage>
        <taxon>Bacteria</taxon>
        <taxon>Bacillati</taxon>
        <taxon>Bacillota</taxon>
        <taxon>Bacilli</taxon>
        <taxon>Bacillales</taxon>
        <taxon>Bacillaceae</taxon>
        <taxon>Peribacillus</taxon>
    </lineage>
</organism>
<dbReference type="Proteomes" id="UP000595254">
    <property type="component" value="Chromosome"/>
</dbReference>
<dbReference type="PRINTS" id="PR00778">
    <property type="entry name" value="HTHARSR"/>
</dbReference>
<evidence type="ECO:0000256" key="2">
    <source>
        <dbReference type="ARBA" id="ARBA00023125"/>
    </source>
</evidence>
<dbReference type="Pfam" id="PF09860">
    <property type="entry name" value="DUF2087"/>
    <property type="match status" value="1"/>
</dbReference>
<proteinExistence type="predicted"/>
<dbReference type="InterPro" id="IPR018656">
    <property type="entry name" value="DUF2087"/>
</dbReference>
<dbReference type="SMART" id="SM00418">
    <property type="entry name" value="HTH_ARSR"/>
    <property type="match status" value="1"/>
</dbReference>
<accession>A0A974NM46</accession>
<keyword evidence="1" id="KW-0805">Transcription regulation</keyword>
<dbReference type="EMBL" id="CP068053">
    <property type="protein sequence ID" value="QQT00335.1"/>
    <property type="molecule type" value="Genomic_DNA"/>
</dbReference>
<dbReference type="CDD" id="cd00090">
    <property type="entry name" value="HTH_ARSR"/>
    <property type="match status" value="1"/>
</dbReference>
<protein>
    <submittedName>
        <fullName evidence="5">Metalloregulator ArsR/SmtB family transcription factor</fullName>
    </submittedName>
</protein>
<dbReference type="InterPro" id="IPR001845">
    <property type="entry name" value="HTH_ArsR_DNA-bd_dom"/>
</dbReference>
<evidence type="ECO:0000256" key="3">
    <source>
        <dbReference type="ARBA" id="ARBA00023163"/>
    </source>
</evidence>
<dbReference type="InterPro" id="IPR051081">
    <property type="entry name" value="HTH_MetalResp_TranReg"/>
</dbReference>
<dbReference type="KEGG" id="ppsr:I6J18_22670"/>
<evidence type="ECO:0000313" key="5">
    <source>
        <dbReference type="EMBL" id="QQT00335.1"/>
    </source>
</evidence>
<dbReference type="Pfam" id="PF01022">
    <property type="entry name" value="HTH_5"/>
    <property type="match status" value="1"/>
</dbReference>
<keyword evidence="2" id="KW-0238">DNA-binding</keyword>
<gene>
    <name evidence="5" type="ORF">I6J18_22670</name>
</gene>
<dbReference type="PANTHER" id="PTHR33154">
    <property type="entry name" value="TRANSCRIPTIONAL REGULATOR, ARSR FAMILY"/>
    <property type="match status" value="1"/>
</dbReference>
<reference evidence="5 6" key="1">
    <citation type="submission" date="2021-01" db="EMBL/GenBank/DDBJ databases">
        <title>FDA dAtabase for Regulatory Grade micrObial Sequences (FDA-ARGOS): Supporting development and validation of Infectious Disease Dx tests.</title>
        <authorList>
            <person name="Nelson B."/>
            <person name="Plummer A."/>
            <person name="Tallon L."/>
            <person name="Sadzewicz L."/>
            <person name="Zhao X."/>
            <person name="Boylan J."/>
            <person name="Ott S."/>
            <person name="Bowen H."/>
            <person name="Vavikolanu K."/>
            <person name="Mehta A."/>
            <person name="Aluvathingal J."/>
            <person name="Nadendla S."/>
            <person name="Myers T."/>
            <person name="Yan Y."/>
            <person name="Sichtig H."/>
        </authorList>
    </citation>
    <scope>NUCLEOTIDE SEQUENCE [LARGE SCALE GENOMIC DNA]</scope>
    <source>
        <strain evidence="5 6">FDAARGOS_1161</strain>
    </source>
</reference>
<dbReference type="AlphaFoldDB" id="A0A974NM46"/>
<dbReference type="InterPro" id="IPR036388">
    <property type="entry name" value="WH-like_DNA-bd_sf"/>
</dbReference>